<dbReference type="RefSeq" id="WP_125815893.1">
    <property type="nucleotide sequence ID" value="NZ_JASITI010000017.1"/>
</dbReference>
<dbReference type="Proteomes" id="UP001223390">
    <property type="component" value="Unassembled WGS sequence"/>
</dbReference>
<dbReference type="SUPFAM" id="SSF51182">
    <property type="entry name" value="RmlC-like cupins"/>
    <property type="match status" value="1"/>
</dbReference>
<sequence length="93" mass="10153">MFKVNEYFDGTVKSIAFNQEQGPATIGVMAPGEYEFGTAAPEVMHVVSGALTVRLPGAPEWQTFSSGSHFKVPGDSTFQLKVTVETAYLCEYR</sequence>
<comment type="catalytic activity">
    <reaction evidence="3">
        <text>guanosine + phosphate = alpha-D-ribose 1-phosphate + guanine</text>
        <dbReference type="Rhea" id="RHEA:13233"/>
        <dbReference type="ChEBI" id="CHEBI:16235"/>
        <dbReference type="ChEBI" id="CHEBI:16750"/>
        <dbReference type="ChEBI" id="CHEBI:43474"/>
        <dbReference type="ChEBI" id="CHEBI:57720"/>
        <dbReference type="EC" id="2.4.2.1"/>
    </reaction>
</comment>
<name>A0ABT7GW59_9ACTN</name>
<comment type="catalytic activity">
    <reaction evidence="3">
        <text>adenosine + phosphate = alpha-D-ribose 1-phosphate + adenine</text>
        <dbReference type="Rhea" id="RHEA:27642"/>
        <dbReference type="ChEBI" id="CHEBI:16335"/>
        <dbReference type="ChEBI" id="CHEBI:16708"/>
        <dbReference type="ChEBI" id="CHEBI:43474"/>
        <dbReference type="ChEBI" id="CHEBI:57720"/>
        <dbReference type="EC" id="2.4.2.1"/>
    </reaction>
</comment>
<keyword evidence="5" id="KW-1185">Reference proteome</keyword>
<reference evidence="4 5" key="1">
    <citation type="submission" date="2023-05" db="EMBL/GenBank/DDBJ databases">
        <title>Sequencing and Assembly of Streptomyces sp. NP73.</title>
        <authorList>
            <person name="Konwar A.N."/>
            <person name="Saikia K."/>
            <person name="Thakur D."/>
        </authorList>
    </citation>
    <scope>NUCLEOTIDE SEQUENCE [LARGE SCALE GENOMIC DNA]</scope>
    <source>
        <strain evidence="4 5">NP73</strain>
    </source>
</reference>
<evidence type="ECO:0000256" key="3">
    <source>
        <dbReference type="HAMAP-Rule" id="MF_01537"/>
    </source>
</evidence>
<evidence type="ECO:0000313" key="5">
    <source>
        <dbReference type="Proteomes" id="UP001223390"/>
    </source>
</evidence>
<dbReference type="EMBL" id="JASITI010000017">
    <property type="protein sequence ID" value="MDK9497130.1"/>
    <property type="molecule type" value="Genomic_DNA"/>
</dbReference>
<evidence type="ECO:0000313" key="4">
    <source>
        <dbReference type="EMBL" id="MDK9497130.1"/>
    </source>
</evidence>
<dbReference type="PANTHER" id="PTHR36540:SF1">
    <property type="entry name" value="PYRIMIDINE_PURINE NUCLEOSIDE PHOSPHORYLASE"/>
    <property type="match status" value="1"/>
</dbReference>
<keyword evidence="2 3" id="KW-0808">Transferase</keyword>
<dbReference type="Pfam" id="PF06865">
    <property type="entry name" value="Ppnp"/>
    <property type="match status" value="1"/>
</dbReference>
<dbReference type="EC" id="2.4.2.1" evidence="3"/>
<dbReference type="HAMAP" id="MF_01537">
    <property type="entry name" value="Nucleos_phosphorylase_PpnP"/>
    <property type="match status" value="1"/>
</dbReference>
<evidence type="ECO:0000256" key="2">
    <source>
        <dbReference type="ARBA" id="ARBA00022679"/>
    </source>
</evidence>
<dbReference type="InterPro" id="IPR009664">
    <property type="entry name" value="Ppnp"/>
</dbReference>
<dbReference type="EC" id="2.4.2.2" evidence="3"/>
<organism evidence="4 5">
    <name type="scientific">Streptomyces katrae</name>
    <dbReference type="NCBI Taxonomy" id="68223"/>
    <lineage>
        <taxon>Bacteria</taxon>
        <taxon>Bacillati</taxon>
        <taxon>Actinomycetota</taxon>
        <taxon>Actinomycetes</taxon>
        <taxon>Kitasatosporales</taxon>
        <taxon>Streptomycetaceae</taxon>
        <taxon>Streptomyces</taxon>
    </lineage>
</organism>
<comment type="catalytic activity">
    <reaction evidence="3">
        <text>uridine + phosphate = alpha-D-ribose 1-phosphate + uracil</text>
        <dbReference type="Rhea" id="RHEA:24388"/>
        <dbReference type="ChEBI" id="CHEBI:16704"/>
        <dbReference type="ChEBI" id="CHEBI:17568"/>
        <dbReference type="ChEBI" id="CHEBI:43474"/>
        <dbReference type="ChEBI" id="CHEBI:57720"/>
        <dbReference type="EC" id="2.4.2.2"/>
    </reaction>
</comment>
<dbReference type="InterPro" id="IPR014710">
    <property type="entry name" value="RmlC-like_jellyroll"/>
</dbReference>
<comment type="catalytic activity">
    <reaction evidence="3">
        <text>inosine + phosphate = alpha-D-ribose 1-phosphate + hypoxanthine</text>
        <dbReference type="Rhea" id="RHEA:27646"/>
        <dbReference type="ChEBI" id="CHEBI:17368"/>
        <dbReference type="ChEBI" id="CHEBI:17596"/>
        <dbReference type="ChEBI" id="CHEBI:43474"/>
        <dbReference type="ChEBI" id="CHEBI:57720"/>
        <dbReference type="EC" id="2.4.2.1"/>
    </reaction>
</comment>
<comment type="similarity">
    <text evidence="3">Belongs to the nucleoside phosphorylase PpnP family.</text>
</comment>
<dbReference type="CDD" id="cd20296">
    <property type="entry name" value="cupin_PpnP-like"/>
    <property type="match status" value="1"/>
</dbReference>
<dbReference type="InterPro" id="IPR011051">
    <property type="entry name" value="RmlC_Cupin_sf"/>
</dbReference>
<accession>A0ABT7GW59</accession>
<dbReference type="PANTHER" id="PTHR36540">
    <property type="entry name" value="PYRIMIDINE/PURINE NUCLEOSIDE PHOSPHORYLASE"/>
    <property type="match status" value="1"/>
</dbReference>
<evidence type="ECO:0000256" key="1">
    <source>
        <dbReference type="ARBA" id="ARBA00022676"/>
    </source>
</evidence>
<proteinExistence type="inferred from homology"/>
<comment type="catalytic activity">
    <reaction evidence="3">
        <text>xanthosine + phosphate = alpha-D-ribose 1-phosphate + xanthine</text>
        <dbReference type="Rhea" id="RHEA:27638"/>
        <dbReference type="ChEBI" id="CHEBI:17712"/>
        <dbReference type="ChEBI" id="CHEBI:18107"/>
        <dbReference type="ChEBI" id="CHEBI:43474"/>
        <dbReference type="ChEBI" id="CHEBI:57720"/>
        <dbReference type="EC" id="2.4.2.1"/>
    </reaction>
</comment>
<gene>
    <name evidence="3" type="primary">ppnP</name>
    <name evidence="4" type="ORF">QEZ40_001784</name>
</gene>
<comment type="catalytic activity">
    <reaction evidence="3">
        <text>a purine D-ribonucleoside + phosphate = a purine nucleobase + alpha-D-ribose 1-phosphate</text>
        <dbReference type="Rhea" id="RHEA:19805"/>
        <dbReference type="ChEBI" id="CHEBI:26386"/>
        <dbReference type="ChEBI" id="CHEBI:43474"/>
        <dbReference type="ChEBI" id="CHEBI:57720"/>
        <dbReference type="ChEBI" id="CHEBI:142355"/>
        <dbReference type="EC" id="2.4.2.1"/>
    </reaction>
</comment>
<comment type="caution">
    <text evidence="4">The sequence shown here is derived from an EMBL/GenBank/DDBJ whole genome shotgun (WGS) entry which is preliminary data.</text>
</comment>
<comment type="function">
    <text evidence="3">Catalyzes the phosphorolysis of diverse nucleosides, yielding D-ribose 1-phosphate and the respective free bases. Can use uridine, adenosine, guanosine, cytidine, thymidine, inosine and xanthosine as substrates. Also catalyzes the reverse reactions.</text>
</comment>
<keyword evidence="1 3" id="KW-0328">Glycosyltransferase</keyword>
<comment type="catalytic activity">
    <reaction evidence="3">
        <text>thymidine + phosphate = 2-deoxy-alpha-D-ribose 1-phosphate + thymine</text>
        <dbReference type="Rhea" id="RHEA:16037"/>
        <dbReference type="ChEBI" id="CHEBI:17748"/>
        <dbReference type="ChEBI" id="CHEBI:17821"/>
        <dbReference type="ChEBI" id="CHEBI:43474"/>
        <dbReference type="ChEBI" id="CHEBI:57259"/>
        <dbReference type="EC" id="2.4.2.2"/>
    </reaction>
</comment>
<comment type="catalytic activity">
    <reaction evidence="3">
        <text>cytidine + phosphate = cytosine + alpha-D-ribose 1-phosphate</text>
        <dbReference type="Rhea" id="RHEA:52540"/>
        <dbReference type="ChEBI" id="CHEBI:16040"/>
        <dbReference type="ChEBI" id="CHEBI:17562"/>
        <dbReference type="ChEBI" id="CHEBI:43474"/>
        <dbReference type="ChEBI" id="CHEBI:57720"/>
        <dbReference type="EC" id="2.4.2.2"/>
    </reaction>
</comment>
<dbReference type="Gene3D" id="2.60.120.10">
    <property type="entry name" value="Jelly Rolls"/>
    <property type="match status" value="1"/>
</dbReference>
<protein>
    <recommendedName>
        <fullName evidence="3">Pyrimidine/purine nucleoside phosphorylase</fullName>
        <ecNumber evidence="3">2.4.2.1</ecNumber>
        <ecNumber evidence="3">2.4.2.2</ecNumber>
    </recommendedName>
    <alternativeName>
        <fullName evidence="3">Adenosine phosphorylase</fullName>
    </alternativeName>
    <alternativeName>
        <fullName evidence="3">Cytidine phosphorylase</fullName>
    </alternativeName>
    <alternativeName>
        <fullName evidence="3">Guanosine phosphorylase</fullName>
    </alternativeName>
    <alternativeName>
        <fullName evidence="3">Inosine phosphorylase</fullName>
    </alternativeName>
    <alternativeName>
        <fullName evidence="3">Thymidine phosphorylase</fullName>
    </alternativeName>
    <alternativeName>
        <fullName evidence="3">Uridine phosphorylase</fullName>
    </alternativeName>
    <alternativeName>
        <fullName evidence="3">Xanthosine phosphorylase</fullName>
    </alternativeName>
</protein>